<dbReference type="InterPro" id="IPR051572">
    <property type="entry name" value="VTC_Complex_Subunit"/>
</dbReference>
<keyword evidence="3 7" id="KW-1133">Transmembrane helix</keyword>
<dbReference type="STRING" id="1754191.A0A1Y1VCF7"/>
<feature type="transmembrane region" description="Helical" evidence="7">
    <location>
        <begin position="871"/>
        <end position="891"/>
    </location>
</feature>
<dbReference type="EMBL" id="MCFH01000019">
    <property type="protein sequence ID" value="ORX51142.1"/>
    <property type="molecule type" value="Genomic_DNA"/>
</dbReference>
<gene>
    <name evidence="9" type="ORF">BCR36DRAFT_583189</name>
</gene>
<keyword evidence="5" id="KW-0175">Coiled coil</keyword>
<proteinExistence type="predicted"/>
<feature type="compositionally biased region" description="Basic and acidic residues" evidence="6">
    <location>
        <begin position="385"/>
        <end position="394"/>
    </location>
</feature>
<dbReference type="AlphaFoldDB" id="A0A1Y1VCF7"/>
<dbReference type="PANTHER" id="PTHR46140">
    <property type="entry name" value="VACUOLAR TRANSPORTER CHAPERONE 1-RELATED"/>
    <property type="match status" value="1"/>
</dbReference>
<evidence type="ECO:0000313" key="9">
    <source>
        <dbReference type="EMBL" id="ORX51142.1"/>
    </source>
</evidence>
<dbReference type="InterPro" id="IPR018966">
    <property type="entry name" value="VTC_domain"/>
</dbReference>
<organism evidence="9 10">
    <name type="scientific">Piromyces finnis</name>
    <dbReference type="NCBI Taxonomy" id="1754191"/>
    <lineage>
        <taxon>Eukaryota</taxon>
        <taxon>Fungi</taxon>
        <taxon>Fungi incertae sedis</taxon>
        <taxon>Chytridiomycota</taxon>
        <taxon>Chytridiomycota incertae sedis</taxon>
        <taxon>Neocallimastigomycetes</taxon>
        <taxon>Neocallimastigales</taxon>
        <taxon>Neocallimastigaceae</taxon>
        <taxon>Piromyces</taxon>
    </lineage>
</organism>
<dbReference type="GO" id="GO:0006799">
    <property type="term" value="P:polyphosphate biosynthetic process"/>
    <property type="evidence" value="ECO:0007669"/>
    <property type="project" value="UniProtKB-ARBA"/>
</dbReference>
<feature type="coiled-coil region" evidence="5">
    <location>
        <begin position="37"/>
        <end position="93"/>
    </location>
</feature>
<evidence type="ECO:0000256" key="1">
    <source>
        <dbReference type="ARBA" id="ARBA00004127"/>
    </source>
</evidence>
<reference evidence="9 10" key="1">
    <citation type="submission" date="2016-08" db="EMBL/GenBank/DDBJ databases">
        <title>Genomes of anaerobic fungi encode conserved fungal cellulosomes for biomass hydrolysis.</title>
        <authorList>
            <consortium name="DOE Joint Genome Institute"/>
            <person name="Haitjema C.H."/>
            <person name="Gilmore S.P."/>
            <person name="Henske J.K."/>
            <person name="Solomon K.V."/>
            <person name="De Groot R."/>
            <person name="Kuo A."/>
            <person name="Mondo S.J."/>
            <person name="Salamov A.A."/>
            <person name="Labutti K."/>
            <person name="Zhao Z."/>
            <person name="Chiniquy J."/>
            <person name="Barry K."/>
            <person name="Brewer H.M."/>
            <person name="Purvine S.O."/>
            <person name="Wright A.T."/>
            <person name="Boxma B."/>
            <person name="Van Alen T."/>
            <person name="Hackstein J.H."/>
            <person name="Baker S.E."/>
            <person name="Grigoriev I.V."/>
            <person name="O'Malley M.A."/>
        </authorList>
    </citation>
    <scope>NUCLEOTIDE SEQUENCE [LARGE SCALE GENOMIC DNA]</scope>
    <source>
        <strain evidence="10">finn</strain>
    </source>
</reference>
<comment type="caution">
    <text evidence="9">The sequence shown here is derived from an EMBL/GenBank/DDBJ whole genome shotgun (WGS) entry which is preliminary data.</text>
</comment>
<evidence type="ECO:0000259" key="8">
    <source>
        <dbReference type="Pfam" id="PF09359"/>
    </source>
</evidence>
<sequence>MKPINFPIFLIEYNQSKTTGWANSYVNAENFKFLFLNKNQEVNIEEIKEKCNSYDDVFNLIAREFEVSSHFLKDKLKEIHENIQSNLDKVNHMKSKIEGTEDFLDELNIGLDSNTINGIAQGINESKDSYNNSFQSVGEEEDPLRQNNLENSLPAHLNNNALWSVSSNPSESSPLKTKFTPSNTSIKKAKHRYHASVSNPNVQKEFWKNAFYEAERKNLELCLLEKYAFSHRRLLENIIKAIEILFKYHPYLFSTVDYINDTTKEKTLKDGPSVTIKDENSEINTKRVTKTKFINRVEQNIWKELWLPKSMINICLLKLSKLYDEIRQSEKFYLETREKYIHSTTTSVDDEASATNHFNDFYQHTDFNSSQSSLQGLLNKKKNKKDSGGDDDLPKATQQENSKKPKVDNKSFVRKSIKYWIHPDYVTEVKAIILRHLPIYVFGDNHDLDHPKNPLISSVYYDNHDLELYHHRLHKSHLAIAFRYRWYGELKWNHQMLESEYQANQAINKSEVFAERKTHKEDWTGDNSVKERFSIDPSKINDFNRGKYKIDATDNINNIRPLKRKASKMNNKGEKQSEEEYYKEQEKLLAKVALAQEIQTTIIERQLRPTMRTIYNRTAFQLPDDQRVRVSLDTELTFVREDLKAKKGEWKRDDVGMNWPYRHLKNTEKYLFPYAVLEVKLQTQFGQEPPQWINELTTSYLVEPVPKFSKFMHGCAMLIPEKVKINPYWFYRMYEADFNLRSPLNVATLRETSMCPVKMPWNMSTVITNFDIISPTLRRSITSRKNRITRPTRREPKLSLANERLFLKYFKLGILVCNVSTVIYYFGNPVFGVSYTFAGLIFIAFGYYIYQWREKRIQQNPNRLPLDSMPSLYVIASVLATLFIFNLINIYTGRFGNSYPAKLYHLQNTNVINHRN</sequence>
<dbReference type="Pfam" id="PF09359">
    <property type="entry name" value="VTC"/>
    <property type="match status" value="1"/>
</dbReference>
<feature type="region of interest" description="Disordered" evidence="6">
    <location>
        <begin position="373"/>
        <end position="408"/>
    </location>
</feature>
<feature type="domain" description="VTC" evidence="8">
    <location>
        <begin position="414"/>
        <end position="718"/>
    </location>
</feature>
<evidence type="ECO:0000256" key="2">
    <source>
        <dbReference type="ARBA" id="ARBA00022692"/>
    </source>
</evidence>
<feature type="transmembrane region" description="Helical" evidence="7">
    <location>
        <begin position="832"/>
        <end position="850"/>
    </location>
</feature>
<comment type="subcellular location">
    <subcellularLocation>
        <location evidence="1">Endomembrane system</location>
        <topology evidence="1">Multi-pass membrane protein</topology>
    </subcellularLocation>
</comment>
<evidence type="ECO:0000256" key="4">
    <source>
        <dbReference type="ARBA" id="ARBA00023136"/>
    </source>
</evidence>
<keyword evidence="10" id="KW-1185">Reference proteome</keyword>
<name>A0A1Y1VCF7_9FUNG</name>
<evidence type="ECO:0000256" key="6">
    <source>
        <dbReference type="SAM" id="MobiDB-lite"/>
    </source>
</evidence>
<evidence type="ECO:0000256" key="7">
    <source>
        <dbReference type="SAM" id="Phobius"/>
    </source>
</evidence>
<dbReference type="Proteomes" id="UP000193719">
    <property type="component" value="Unassembled WGS sequence"/>
</dbReference>
<dbReference type="GO" id="GO:0012505">
    <property type="term" value="C:endomembrane system"/>
    <property type="evidence" value="ECO:0007669"/>
    <property type="project" value="UniProtKB-SubCell"/>
</dbReference>
<dbReference type="Gene3D" id="3.20.100.30">
    <property type="entry name" value="VTC, catalytic tunnel domain"/>
    <property type="match status" value="1"/>
</dbReference>
<dbReference type="CDD" id="cd07751">
    <property type="entry name" value="PolyPPase_VTC4_like"/>
    <property type="match status" value="1"/>
</dbReference>
<evidence type="ECO:0000313" key="10">
    <source>
        <dbReference type="Proteomes" id="UP000193719"/>
    </source>
</evidence>
<keyword evidence="4 7" id="KW-0472">Membrane</keyword>
<evidence type="ECO:0000256" key="3">
    <source>
        <dbReference type="ARBA" id="ARBA00022989"/>
    </source>
</evidence>
<protein>
    <recommendedName>
        <fullName evidence="8">VTC domain-containing protein</fullName>
    </recommendedName>
</protein>
<accession>A0A1Y1VCF7</accession>
<dbReference type="OrthoDB" id="2137482at2759"/>
<keyword evidence="2 7" id="KW-0812">Transmembrane</keyword>
<dbReference type="PANTHER" id="PTHR46140:SF1">
    <property type="entry name" value="VACUOLAR TRANSPORTER CHAPERONE COMPLEX SUBUNIT 4-RELATED"/>
    <property type="match status" value="1"/>
</dbReference>
<evidence type="ECO:0000256" key="5">
    <source>
        <dbReference type="SAM" id="Coils"/>
    </source>
</evidence>
<dbReference type="InterPro" id="IPR042267">
    <property type="entry name" value="VTC_sf"/>
</dbReference>
<reference evidence="9 10" key="2">
    <citation type="submission" date="2016-08" db="EMBL/GenBank/DDBJ databases">
        <title>Pervasive Adenine N6-methylation of Active Genes in Fungi.</title>
        <authorList>
            <consortium name="DOE Joint Genome Institute"/>
            <person name="Mondo S.J."/>
            <person name="Dannebaum R.O."/>
            <person name="Kuo R.C."/>
            <person name="Labutti K."/>
            <person name="Haridas S."/>
            <person name="Kuo A."/>
            <person name="Salamov A."/>
            <person name="Ahrendt S.R."/>
            <person name="Lipzen A."/>
            <person name="Sullivan W."/>
            <person name="Andreopoulos W.B."/>
            <person name="Clum A."/>
            <person name="Lindquist E."/>
            <person name="Daum C."/>
            <person name="Ramamoorthy G.K."/>
            <person name="Gryganskyi A."/>
            <person name="Culley D."/>
            <person name="Magnuson J.K."/>
            <person name="James T.Y."/>
            <person name="O'Malley M.A."/>
            <person name="Stajich J.E."/>
            <person name="Spatafora J.W."/>
            <person name="Visel A."/>
            <person name="Grigoriev I.V."/>
        </authorList>
    </citation>
    <scope>NUCLEOTIDE SEQUENCE [LARGE SCALE GENOMIC DNA]</scope>
    <source>
        <strain evidence="10">finn</strain>
    </source>
</reference>